<sequence length="119" mass="13775">MRSKSRSERVVGSAMLFERNEWVDCMLEHCWMYRSNNKDLWRGPETVEQLYPSVHLSAASLVVLVITPSCHAFVDWITCPIDCYYCNLRHLGKSVKCECIQGDHRLTTLQGHSVMLRSL</sequence>
<organism evidence="1 2">
    <name type="scientific">Wuchereria bancrofti</name>
    <dbReference type="NCBI Taxonomy" id="6293"/>
    <lineage>
        <taxon>Eukaryota</taxon>
        <taxon>Metazoa</taxon>
        <taxon>Ecdysozoa</taxon>
        <taxon>Nematoda</taxon>
        <taxon>Chromadorea</taxon>
        <taxon>Rhabditida</taxon>
        <taxon>Spirurina</taxon>
        <taxon>Spiruromorpha</taxon>
        <taxon>Filarioidea</taxon>
        <taxon>Onchocercidae</taxon>
        <taxon>Wuchereria</taxon>
    </lineage>
</organism>
<evidence type="ECO:0000313" key="1">
    <source>
        <dbReference type="EMBL" id="EJW84386.1"/>
    </source>
</evidence>
<accession>J9EPC4</accession>
<proteinExistence type="predicted"/>
<dbReference type="EMBL" id="ADBV01001650">
    <property type="protein sequence ID" value="EJW84386.1"/>
    <property type="molecule type" value="Genomic_DNA"/>
</dbReference>
<reference evidence="2" key="1">
    <citation type="submission" date="2012-08" db="EMBL/GenBank/DDBJ databases">
        <title>The Genome Sequence of Wuchereria bancrofti.</title>
        <authorList>
            <person name="Nutman T.B."/>
            <person name="Fink D.L."/>
            <person name="Russ C."/>
            <person name="Young S."/>
            <person name="Zeng Q."/>
            <person name="Koehrsen M."/>
            <person name="Alvarado L."/>
            <person name="Berlin A."/>
            <person name="Chapman S.B."/>
            <person name="Chen Z."/>
            <person name="Freedman E."/>
            <person name="Gellesch M."/>
            <person name="Goldberg J."/>
            <person name="Griggs A."/>
            <person name="Gujja S."/>
            <person name="Heilman E.R."/>
            <person name="Heiman D."/>
            <person name="Hepburn T."/>
            <person name="Howarth C."/>
            <person name="Jen D."/>
            <person name="Larson L."/>
            <person name="Lewis B."/>
            <person name="Mehta T."/>
            <person name="Park D."/>
            <person name="Pearson M."/>
            <person name="Roberts A."/>
            <person name="Saif S."/>
            <person name="Shea T."/>
            <person name="Shenoy N."/>
            <person name="Sisk P."/>
            <person name="Stolte C."/>
            <person name="Sykes S."/>
            <person name="Walk T."/>
            <person name="White J."/>
            <person name="Yandava C."/>
            <person name="Haas B."/>
            <person name="Henn M.R."/>
            <person name="Nusbaum C."/>
            <person name="Birren B."/>
        </authorList>
    </citation>
    <scope>NUCLEOTIDE SEQUENCE [LARGE SCALE GENOMIC DNA]</scope>
    <source>
        <strain evidence="2">NA</strain>
    </source>
</reference>
<protein>
    <submittedName>
        <fullName evidence="1">Uncharacterized protein</fullName>
    </submittedName>
</protein>
<gene>
    <name evidence="1" type="ORF">WUBG_04703</name>
</gene>
<dbReference type="AlphaFoldDB" id="J9EPC4"/>
<evidence type="ECO:0000313" key="2">
    <source>
        <dbReference type="Proteomes" id="UP000004810"/>
    </source>
</evidence>
<comment type="caution">
    <text evidence="1">The sequence shown here is derived from an EMBL/GenBank/DDBJ whole genome shotgun (WGS) entry which is preliminary data.</text>
</comment>
<name>J9EPC4_WUCBA</name>
<dbReference type="Proteomes" id="UP000004810">
    <property type="component" value="Unassembled WGS sequence"/>
</dbReference>